<protein>
    <submittedName>
        <fullName evidence="1">Uncharacterized protein</fullName>
    </submittedName>
</protein>
<organism evidence="1 2">
    <name type="scientific">Smallanthus sonchifolius</name>
    <dbReference type="NCBI Taxonomy" id="185202"/>
    <lineage>
        <taxon>Eukaryota</taxon>
        <taxon>Viridiplantae</taxon>
        <taxon>Streptophyta</taxon>
        <taxon>Embryophyta</taxon>
        <taxon>Tracheophyta</taxon>
        <taxon>Spermatophyta</taxon>
        <taxon>Magnoliopsida</taxon>
        <taxon>eudicotyledons</taxon>
        <taxon>Gunneridae</taxon>
        <taxon>Pentapetalae</taxon>
        <taxon>asterids</taxon>
        <taxon>campanulids</taxon>
        <taxon>Asterales</taxon>
        <taxon>Asteraceae</taxon>
        <taxon>Asteroideae</taxon>
        <taxon>Heliantheae alliance</taxon>
        <taxon>Millerieae</taxon>
        <taxon>Smallanthus</taxon>
    </lineage>
</organism>
<sequence>MMQEERGKKIHLLLTKQTLTNLNILNQSSSRNLQENMNLKLSLLSFQQNQGLNRLIQEKTIEEENEELIVFLKANGFQSRKFKNMKVKTLRNHAKAASSTNEEEWEILKHTYIVDVEETNKSIDLDQTQSKVMYEEEEMNELKDYIVKNKLPVGYLYVNNFEKLRRQVNRHKSYITQLDQDVKATLAERQDQSLKGEPSNHVLSESKRKTSEEAKQIMAKKKKLSSTEGTGIVDSFESGLENFPKAVLKEKIISWIENFRSINRPSKKMKAVLVEGEGSNRRQVAIRVDSLIVFGSPMPSSQAITSNVVLPQHNSSSKRNTGSLQPFTRFYYDSNTTKAVVKSGSERTIRVYIPQDQRTLSIEDILALHAMNFISLHKDWMDAKYFFKGD</sequence>
<accession>A0ACB9JFT7</accession>
<gene>
    <name evidence="1" type="ORF">L1987_12843</name>
</gene>
<dbReference type="EMBL" id="CM042021">
    <property type="protein sequence ID" value="KAI3819021.1"/>
    <property type="molecule type" value="Genomic_DNA"/>
</dbReference>
<comment type="caution">
    <text evidence="1">The sequence shown here is derived from an EMBL/GenBank/DDBJ whole genome shotgun (WGS) entry which is preliminary data.</text>
</comment>
<proteinExistence type="predicted"/>
<evidence type="ECO:0000313" key="2">
    <source>
        <dbReference type="Proteomes" id="UP001056120"/>
    </source>
</evidence>
<name>A0ACB9JFT7_9ASTR</name>
<reference evidence="2" key="1">
    <citation type="journal article" date="2022" name="Mol. Ecol. Resour.">
        <title>The genomes of chicory, endive, great burdock and yacon provide insights into Asteraceae palaeo-polyploidization history and plant inulin production.</title>
        <authorList>
            <person name="Fan W."/>
            <person name="Wang S."/>
            <person name="Wang H."/>
            <person name="Wang A."/>
            <person name="Jiang F."/>
            <person name="Liu H."/>
            <person name="Zhao H."/>
            <person name="Xu D."/>
            <person name="Zhang Y."/>
        </authorList>
    </citation>
    <scope>NUCLEOTIDE SEQUENCE [LARGE SCALE GENOMIC DNA]</scope>
    <source>
        <strain evidence="2">cv. Yunnan</strain>
    </source>
</reference>
<evidence type="ECO:0000313" key="1">
    <source>
        <dbReference type="EMBL" id="KAI3819021.1"/>
    </source>
</evidence>
<keyword evidence="2" id="KW-1185">Reference proteome</keyword>
<dbReference type="Proteomes" id="UP001056120">
    <property type="component" value="Linkage Group LG04"/>
</dbReference>
<reference evidence="1 2" key="2">
    <citation type="journal article" date="2022" name="Mol. Ecol. Resour.">
        <title>The genomes of chicory, endive, great burdock and yacon provide insights into Asteraceae paleo-polyploidization history and plant inulin production.</title>
        <authorList>
            <person name="Fan W."/>
            <person name="Wang S."/>
            <person name="Wang H."/>
            <person name="Wang A."/>
            <person name="Jiang F."/>
            <person name="Liu H."/>
            <person name="Zhao H."/>
            <person name="Xu D."/>
            <person name="Zhang Y."/>
        </authorList>
    </citation>
    <scope>NUCLEOTIDE SEQUENCE [LARGE SCALE GENOMIC DNA]</scope>
    <source>
        <strain evidence="2">cv. Yunnan</strain>
        <tissue evidence="1">Leaves</tissue>
    </source>
</reference>